<keyword evidence="3" id="KW-1185">Reference proteome</keyword>
<feature type="compositionally biased region" description="Basic and acidic residues" evidence="1">
    <location>
        <begin position="97"/>
        <end position="108"/>
    </location>
</feature>
<comment type="caution">
    <text evidence="2">The sequence shown here is derived from an EMBL/GenBank/DDBJ whole genome shotgun (WGS) entry which is preliminary data.</text>
</comment>
<proteinExistence type="predicted"/>
<organism evidence="2 3">
    <name type="scientific">Colletotrichum chrysophilum</name>
    <dbReference type="NCBI Taxonomy" id="1836956"/>
    <lineage>
        <taxon>Eukaryota</taxon>
        <taxon>Fungi</taxon>
        <taxon>Dikarya</taxon>
        <taxon>Ascomycota</taxon>
        <taxon>Pezizomycotina</taxon>
        <taxon>Sordariomycetes</taxon>
        <taxon>Hypocreomycetidae</taxon>
        <taxon>Glomerellales</taxon>
        <taxon>Glomerellaceae</taxon>
        <taxon>Colletotrichum</taxon>
        <taxon>Colletotrichum gloeosporioides species complex</taxon>
    </lineage>
</organism>
<gene>
    <name evidence="2" type="ORF">CCHR01_16329</name>
</gene>
<accession>A0AAD9EAK3</accession>
<evidence type="ECO:0000313" key="2">
    <source>
        <dbReference type="EMBL" id="KAK1841038.1"/>
    </source>
</evidence>
<dbReference type="EMBL" id="JAQOWY010000511">
    <property type="protein sequence ID" value="KAK1841038.1"/>
    <property type="molecule type" value="Genomic_DNA"/>
</dbReference>
<dbReference type="AlphaFoldDB" id="A0AAD9EAK3"/>
<evidence type="ECO:0000313" key="3">
    <source>
        <dbReference type="Proteomes" id="UP001243330"/>
    </source>
</evidence>
<name>A0AAD9EAK3_9PEZI</name>
<dbReference type="Proteomes" id="UP001243330">
    <property type="component" value="Unassembled WGS sequence"/>
</dbReference>
<feature type="region of interest" description="Disordered" evidence="1">
    <location>
        <begin position="245"/>
        <end position="267"/>
    </location>
</feature>
<feature type="region of interest" description="Disordered" evidence="1">
    <location>
        <begin position="83"/>
        <end position="108"/>
    </location>
</feature>
<feature type="compositionally biased region" description="Basic residues" evidence="1">
    <location>
        <begin position="84"/>
        <end position="96"/>
    </location>
</feature>
<reference evidence="2" key="1">
    <citation type="submission" date="2023-01" db="EMBL/GenBank/DDBJ databases">
        <title>Colletotrichum chrysophilum M932 genome sequence.</title>
        <authorList>
            <person name="Baroncelli R."/>
        </authorList>
    </citation>
    <scope>NUCLEOTIDE SEQUENCE</scope>
    <source>
        <strain evidence="2">M932</strain>
    </source>
</reference>
<sequence>MLAPAMCCLRLDVASMFRRLVVASALLLSAPLPSLLCFLSVSIAVSSPPRSMVITTTITTTIRTADEKNVPCLHPFFAAGLGGKRVRRRRRTKKKKNPDQQRESPMEHPRNVLKLLLSAFQPVSTMPAFKGCPVTGHTIPYHNHLHTRPSSYFTFARERRGSAAVRLTSPRRKDRWSDLLGIATVHGSIDSNRRPAHIPDRPCLVVRPPGTDIESAPSIILVAIPLRATSSPSTPVIRCGGPVRRCSGRSHQPPSESIRLPPSTPCC</sequence>
<evidence type="ECO:0000256" key="1">
    <source>
        <dbReference type="SAM" id="MobiDB-lite"/>
    </source>
</evidence>
<protein>
    <submittedName>
        <fullName evidence="2">Uncharacterized protein</fullName>
    </submittedName>
</protein>